<evidence type="ECO:0000313" key="3">
    <source>
        <dbReference type="Proteomes" id="UP001447188"/>
    </source>
</evidence>
<evidence type="ECO:0000313" key="2">
    <source>
        <dbReference type="EMBL" id="KAL0631384.1"/>
    </source>
</evidence>
<comment type="caution">
    <text evidence="2">The sequence shown here is derived from an EMBL/GenBank/DDBJ whole genome shotgun (WGS) entry which is preliminary data.</text>
</comment>
<accession>A0ABR3G638</accession>
<sequence length="371" mass="41454">MLITDKSELLLLLVIFRREIDFFLESANAGPTEAERACSEFFRAISYFLEQAAGADFKQFKDGAWMIVVDQSQISDLVSDLRMDVQLFIASLESAPTEIDGLARTEFLECVFEFLGGSIRIIEEPKDDHPSPATPPASLKMPALESQRRTLLFSNPSSNAKFLDISELSCGGPLESIERYDPRKFSAGWQFPHNFLLRFVEPEAARAFLAFLKSPRGEFYLPTEKNAKIAVDWSPQEAVGPRLKPYTDSLNNPARRVLVFQGYPVEVVDMDKLVQIFQTLHGGSSFRVSTILSFDIFPETGEVRLLFNTISAAVGIMEFYSLGLLGDEFSGCRVLFGKDPSDRPVPGKEINGYHPAPSLSQFRGANHETQT</sequence>
<proteinExistence type="predicted"/>
<evidence type="ECO:0000256" key="1">
    <source>
        <dbReference type="SAM" id="MobiDB-lite"/>
    </source>
</evidence>
<gene>
    <name evidence="2" type="ORF">Q9L58_009756</name>
</gene>
<reference evidence="2 3" key="1">
    <citation type="submission" date="2024-02" db="EMBL/GenBank/DDBJ databases">
        <title>Discinaceae phylogenomics.</title>
        <authorList>
            <person name="Dirks A.C."/>
            <person name="James T.Y."/>
        </authorList>
    </citation>
    <scope>NUCLEOTIDE SEQUENCE [LARGE SCALE GENOMIC DNA]</scope>
    <source>
        <strain evidence="2 3">ACD0624</strain>
    </source>
</reference>
<dbReference type="EMBL" id="JBBBZM010000257">
    <property type="protein sequence ID" value="KAL0631384.1"/>
    <property type="molecule type" value="Genomic_DNA"/>
</dbReference>
<name>A0ABR3G638_9PEZI</name>
<dbReference type="Proteomes" id="UP001447188">
    <property type="component" value="Unassembled WGS sequence"/>
</dbReference>
<feature type="region of interest" description="Disordered" evidence="1">
    <location>
        <begin position="343"/>
        <end position="371"/>
    </location>
</feature>
<feature type="compositionally biased region" description="Polar residues" evidence="1">
    <location>
        <begin position="358"/>
        <end position="371"/>
    </location>
</feature>
<protein>
    <submittedName>
        <fullName evidence="2">Uncharacterized protein</fullName>
    </submittedName>
</protein>
<organism evidence="2 3">
    <name type="scientific">Discina gigas</name>
    <dbReference type="NCBI Taxonomy" id="1032678"/>
    <lineage>
        <taxon>Eukaryota</taxon>
        <taxon>Fungi</taxon>
        <taxon>Dikarya</taxon>
        <taxon>Ascomycota</taxon>
        <taxon>Pezizomycotina</taxon>
        <taxon>Pezizomycetes</taxon>
        <taxon>Pezizales</taxon>
        <taxon>Discinaceae</taxon>
        <taxon>Discina</taxon>
    </lineage>
</organism>
<keyword evidence="3" id="KW-1185">Reference proteome</keyword>